<dbReference type="PANTHER" id="PTHR43033">
    <property type="entry name" value="TRNA(ILE)-LYSIDINE SYNTHASE-RELATED"/>
    <property type="match status" value="1"/>
</dbReference>
<dbReference type="PANTHER" id="PTHR43033:SF1">
    <property type="entry name" value="TRNA(ILE)-LYSIDINE SYNTHASE-RELATED"/>
    <property type="match status" value="1"/>
</dbReference>
<reference evidence="7" key="1">
    <citation type="journal article" date="2014" name="BMC Evol. Biol.">
        <title>Chloroplast phylogenomic analysis resolves deep-level relationships within the green algal class Trebouxiophyceae.</title>
        <authorList>
            <person name="Lemieux C."/>
            <person name="Otis C."/>
            <person name="Turmel M."/>
        </authorList>
    </citation>
    <scope>NUCLEOTIDE SEQUENCE</scope>
</reference>
<keyword evidence="1" id="KW-0436">Ligase</keyword>
<keyword evidence="7" id="KW-0934">Plastid</keyword>
<keyword evidence="5" id="KW-0812">Transmembrane</keyword>
<keyword evidence="3" id="KW-0547">Nucleotide-binding</keyword>
<feature type="transmembrane region" description="Helical" evidence="5">
    <location>
        <begin position="54"/>
        <end position="76"/>
    </location>
</feature>
<name>A0A097KL81_9CHLO</name>
<dbReference type="InterPro" id="IPR011063">
    <property type="entry name" value="TilS/TtcA_N"/>
</dbReference>
<evidence type="ECO:0000256" key="5">
    <source>
        <dbReference type="SAM" id="Phobius"/>
    </source>
</evidence>
<dbReference type="GO" id="GO:0008033">
    <property type="term" value="P:tRNA processing"/>
    <property type="evidence" value="ECO:0007669"/>
    <property type="project" value="UniProtKB-KW"/>
</dbReference>
<keyword evidence="7" id="KW-0150">Chloroplast</keyword>
<dbReference type="Pfam" id="PF01171">
    <property type="entry name" value="ATP_bind_3"/>
    <property type="match status" value="1"/>
</dbReference>
<gene>
    <name evidence="7" type="primary">ycf62</name>
</gene>
<dbReference type="GeneID" id="22159007"/>
<accession>A0A097KL81</accession>
<dbReference type="RefSeq" id="YP_009105295.1">
    <property type="nucleotide sequence ID" value="NC_025530.1"/>
</dbReference>
<dbReference type="InterPro" id="IPR012094">
    <property type="entry name" value="tRNA_Ile_lys_synt"/>
</dbReference>
<keyword evidence="5" id="KW-1133">Transmembrane helix</keyword>
<keyword evidence="5" id="KW-0472">Membrane</keyword>
<evidence type="ECO:0000313" key="7">
    <source>
        <dbReference type="EMBL" id="AIT93949.1"/>
    </source>
</evidence>
<dbReference type="EMBL" id="KM462867">
    <property type="protein sequence ID" value="AIT93949.1"/>
    <property type="molecule type" value="Genomic_DNA"/>
</dbReference>
<feature type="transmembrane region" description="Helical" evidence="5">
    <location>
        <begin position="235"/>
        <end position="252"/>
    </location>
</feature>
<evidence type="ECO:0000259" key="6">
    <source>
        <dbReference type="Pfam" id="PF01171"/>
    </source>
</evidence>
<sequence length="349" mass="42190">MKKKKFIKHKCFSQSLLFSGGQDSSMLIFLYLIKKTHEESLFLTISHESQVDSFFLFSHSFFFTVFFQNSFSFNFLNFNKNSFFFKKTEKNLRRKRYQISVRNNIFYKTFDIATAHTKTDFLETLLLNVLRGTGVKGLSLDFKHLLLISKDYHRFLIFLNFINSLILFKTTYKFKRKKNYHISINLLKKKKVIRPLILNSRITFLRMSKKIRLALFIDRTNSVLEIKRNRIRRHLIFYIQFFFNSNFENLFFHSSKIFAQEIYFSYYLFFLFETFSFINILNKIIIIDTVLLMSFPQVVSKKLLVKKQIKINSDLFFYIREKNILGLIYCLKTKKILLLKTNIYLIFYK</sequence>
<dbReference type="GO" id="GO:0016879">
    <property type="term" value="F:ligase activity, forming carbon-nitrogen bonds"/>
    <property type="evidence" value="ECO:0007669"/>
    <property type="project" value="InterPro"/>
</dbReference>
<dbReference type="GO" id="GO:0005524">
    <property type="term" value="F:ATP binding"/>
    <property type="evidence" value="ECO:0007669"/>
    <property type="project" value="UniProtKB-KW"/>
</dbReference>
<dbReference type="AlphaFoldDB" id="A0A097KL81"/>
<dbReference type="SUPFAM" id="SSF52402">
    <property type="entry name" value="Adenine nucleotide alpha hydrolases-like"/>
    <property type="match status" value="1"/>
</dbReference>
<keyword evidence="2" id="KW-0819">tRNA processing</keyword>
<evidence type="ECO:0000256" key="3">
    <source>
        <dbReference type="ARBA" id="ARBA00022741"/>
    </source>
</evidence>
<organism evidence="7">
    <name type="scientific">Pedinomonas tuberculata</name>
    <dbReference type="NCBI Taxonomy" id="160064"/>
    <lineage>
        <taxon>Eukaryota</taxon>
        <taxon>Viridiplantae</taxon>
        <taxon>Chlorophyta</taxon>
        <taxon>core chlorophytes</taxon>
        <taxon>Pedinophyceae</taxon>
        <taxon>Pedinomonadales</taxon>
        <taxon>Pedinomonadaceae</taxon>
        <taxon>Pedinomonas</taxon>
    </lineage>
</organism>
<geneLocation type="chloroplast" evidence="7"/>
<protein>
    <submittedName>
        <fullName evidence="7">Hypothetical chloroplast RF62</fullName>
    </submittedName>
</protein>
<evidence type="ECO:0000256" key="4">
    <source>
        <dbReference type="ARBA" id="ARBA00022840"/>
    </source>
</evidence>
<feature type="transmembrane region" description="Helical" evidence="5">
    <location>
        <begin position="152"/>
        <end position="168"/>
    </location>
</feature>
<keyword evidence="4" id="KW-0067">ATP-binding</keyword>
<evidence type="ECO:0000256" key="2">
    <source>
        <dbReference type="ARBA" id="ARBA00022694"/>
    </source>
</evidence>
<proteinExistence type="predicted"/>
<evidence type="ECO:0000256" key="1">
    <source>
        <dbReference type="ARBA" id="ARBA00022598"/>
    </source>
</evidence>
<feature type="transmembrane region" description="Helical" evidence="5">
    <location>
        <begin position="264"/>
        <end position="285"/>
    </location>
</feature>
<dbReference type="InterPro" id="IPR014729">
    <property type="entry name" value="Rossmann-like_a/b/a_fold"/>
</dbReference>
<dbReference type="Gene3D" id="3.40.50.620">
    <property type="entry name" value="HUPs"/>
    <property type="match status" value="1"/>
</dbReference>
<feature type="domain" description="tRNA(Ile)-lysidine/2-thiocytidine synthase N-terminal" evidence="6">
    <location>
        <begin position="18"/>
        <end position="233"/>
    </location>
</feature>